<keyword evidence="1" id="KW-0812">Transmembrane</keyword>
<feature type="transmembrane region" description="Helical" evidence="1">
    <location>
        <begin position="105"/>
        <end position="126"/>
    </location>
</feature>
<dbReference type="PANTHER" id="PTHR46641:SF2">
    <property type="entry name" value="FMRFAMIDE RECEPTOR"/>
    <property type="match status" value="1"/>
</dbReference>
<proteinExistence type="predicted"/>
<evidence type="ECO:0008006" key="5">
    <source>
        <dbReference type="Google" id="ProtNLM"/>
    </source>
</evidence>
<evidence type="ECO:0000313" key="3">
    <source>
        <dbReference type="EMBL" id="CAF3701918.1"/>
    </source>
</evidence>
<comment type="caution">
    <text evidence="3">The sequence shown here is derived from an EMBL/GenBank/DDBJ whole genome shotgun (WGS) entry which is preliminary data.</text>
</comment>
<accession>A0A8S2I687</accession>
<dbReference type="SUPFAM" id="SSF81321">
    <property type="entry name" value="Family A G protein-coupled receptor-like"/>
    <property type="match status" value="1"/>
</dbReference>
<keyword evidence="1" id="KW-0472">Membrane</keyword>
<evidence type="ECO:0000313" key="4">
    <source>
        <dbReference type="Proteomes" id="UP000682733"/>
    </source>
</evidence>
<reference evidence="3" key="1">
    <citation type="submission" date="2021-02" db="EMBL/GenBank/DDBJ databases">
        <authorList>
            <person name="Nowell W R."/>
        </authorList>
    </citation>
    <scope>NUCLEOTIDE SEQUENCE</scope>
</reference>
<dbReference type="EMBL" id="CAJNOK010004065">
    <property type="protein sequence ID" value="CAF0924811.1"/>
    <property type="molecule type" value="Genomic_DNA"/>
</dbReference>
<gene>
    <name evidence="2" type="ORF">OVA965_LOCUS10821</name>
    <name evidence="3" type="ORF">TMI583_LOCUS10817</name>
</gene>
<organism evidence="3 4">
    <name type="scientific">Didymodactylos carnosus</name>
    <dbReference type="NCBI Taxonomy" id="1234261"/>
    <lineage>
        <taxon>Eukaryota</taxon>
        <taxon>Metazoa</taxon>
        <taxon>Spiralia</taxon>
        <taxon>Gnathifera</taxon>
        <taxon>Rotifera</taxon>
        <taxon>Eurotatoria</taxon>
        <taxon>Bdelloidea</taxon>
        <taxon>Philodinida</taxon>
        <taxon>Philodinidae</taxon>
        <taxon>Didymodactylos</taxon>
    </lineage>
</organism>
<evidence type="ECO:0000256" key="1">
    <source>
        <dbReference type="SAM" id="Phobius"/>
    </source>
</evidence>
<dbReference type="EMBL" id="CAJOBA010004067">
    <property type="protein sequence ID" value="CAF3701918.1"/>
    <property type="molecule type" value="Genomic_DNA"/>
</dbReference>
<dbReference type="Gene3D" id="1.20.1070.10">
    <property type="entry name" value="Rhodopsin 7-helix transmembrane proteins"/>
    <property type="match status" value="1"/>
</dbReference>
<dbReference type="PANTHER" id="PTHR46641">
    <property type="entry name" value="FMRFAMIDE RECEPTOR-RELATED"/>
    <property type="match status" value="1"/>
</dbReference>
<protein>
    <recommendedName>
        <fullName evidence="5">G-protein coupled receptors family 1 profile domain-containing protein</fullName>
    </recommendedName>
</protein>
<dbReference type="Proteomes" id="UP000677228">
    <property type="component" value="Unassembled WGS sequence"/>
</dbReference>
<keyword evidence="1" id="KW-1133">Transmembrane helix</keyword>
<dbReference type="AlphaFoldDB" id="A0A8S2I687"/>
<dbReference type="InterPro" id="IPR052954">
    <property type="entry name" value="GPCR-Ligand_Int"/>
</dbReference>
<feature type="transmembrane region" description="Helical" evidence="1">
    <location>
        <begin position="147"/>
        <end position="167"/>
    </location>
</feature>
<feature type="transmembrane region" description="Helical" evidence="1">
    <location>
        <begin position="266"/>
        <end position="288"/>
    </location>
</feature>
<sequence length="370" mass="43581">MDRYEFETNRDPLGHQTTSIFPYWISITENQMPYLYPTCLSSGIVFSLLTMIALAQHVYLTSKPYLFIQSIIDTIFLIIGVILTLPKYYHFIPTFYSGKIYINALHYACWFIVIWIFIIACLDHTVTCIQSNGYNEKLFCSPFKSRNIIILIIIMGTISAIPQIFAWEPTNENTFRPTNLKTSFLYEQIYFWYIQIIVLFIPLFSIFVFIGALLYTFCKKREHYLLNDHDQHQHNHISHYTINYGNNEQDSIQRLNNRERQNLSKLFLFSCFLHLLLVMPYSFVIFFGKLFSREQESKHNTTTTTTTTTGSLGREILIAYDTSLLLVYINILMRFFVYIIFSGKFRLCLRKIFTCRSCCCSSDKKNLDDV</sequence>
<feature type="transmembrane region" description="Helical" evidence="1">
    <location>
        <begin position="66"/>
        <end position="85"/>
    </location>
</feature>
<feature type="transmembrane region" description="Helical" evidence="1">
    <location>
        <begin position="190"/>
        <end position="215"/>
    </location>
</feature>
<name>A0A8S2I687_9BILA</name>
<feature type="transmembrane region" description="Helical" evidence="1">
    <location>
        <begin position="34"/>
        <end position="54"/>
    </location>
</feature>
<dbReference type="Proteomes" id="UP000682733">
    <property type="component" value="Unassembled WGS sequence"/>
</dbReference>
<feature type="transmembrane region" description="Helical" evidence="1">
    <location>
        <begin position="317"/>
        <end position="341"/>
    </location>
</feature>
<evidence type="ECO:0000313" key="2">
    <source>
        <dbReference type="EMBL" id="CAF0924811.1"/>
    </source>
</evidence>